<evidence type="ECO:0000313" key="3">
    <source>
        <dbReference type="EMBL" id="KNC46825.1"/>
    </source>
</evidence>
<evidence type="ECO:0000313" key="4">
    <source>
        <dbReference type="Proteomes" id="UP000054408"/>
    </source>
</evidence>
<accession>A0A0L0D3L9</accession>
<dbReference type="GeneID" id="25562870"/>
<name>A0A0L0D3L9_THETB</name>
<dbReference type="EMBL" id="GL349444">
    <property type="protein sequence ID" value="KNC46825.1"/>
    <property type="molecule type" value="Genomic_DNA"/>
</dbReference>
<keyword evidence="2" id="KW-0472">Membrane</keyword>
<gene>
    <name evidence="3" type="ORF">AMSG_03256</name>
</gene>
<feature type="transmembrane region" description="Helical" evidence="2">
    <location>
        <begin position="228"/>
        <end position="250"/>
    </location>
</feature>
<protein>
    <submittedName>
        <fullName evidence="3">Uncharacterized protein</fullName>
    </submittedName>
</protein>
<feature type="transmembrane region" description="Helical" evidence="2">
    <location>
        <begin position="256"/>
        <end position="277"/>
    </location>
</feature>
<evidence type="ECO:0000256" key="1">
    <source>
        <dbReference type="SAM" id="MobiDB-lite"/>
    </source>
</evidence>
<dbReference type="RefSeq" id="XP_013760100.1">
    <property type="nucleotide sequence ID" value="XM_013904646.1"/>
</dbReference>
<proteinExistence type="predicted"/>
<feature type="region of interest" description="Disordered" evidence="1">
    <location>
        <begin position="311"/>
        <end position="371"/>
    </location>
</feature>
<feature type="compositionally biased region" description="Polar residues" evidence="1">
    <location>
        <begin position="311"/>
        <end position="323"/>
    </location>
</feature>
<feature type="transmembrane region" description="Helical" evidence="2">
    <location>
        <begin position="120"/>
        <end position="145"/>
    </location>
</feature>
<keyword evidence="2" id="KW-0812">Transmembrane</keyword>
<keyword evidence="4" id="KW-1185">Reference proteome</keyword>
<sequence length="371" mass="40634">MSAFNAVFPTIGGIGHATSLWLLKKLLTVRRDDPAPEPWYNYPMWWFIVGLFGLSELCVDVGGRDINGSSLYQIASLATGLAYSFFALKETLMRKDLVAYALIITGALLALWVVDLVEVSVLVFVIYVFLIGFALFFLYLGIWHYRKKLGTSSMGDPQNKRIRKTMPILYSAITAVIQALIYVPAILFVAAYDHVGFVIFVFVVAFLAATGAELYWMTKALMDFDYIYILAMFHVTLRILDFIITGLFGGFSGKSVLLYVALPLCGIMFELIGAYVLSLRENYTHYSVLGMDDPEGGAVNPNFAAPPAAARTTSRYVSDSGSTDDAGDLRPTTLPDSDVYSDEAGFEADAPGRSSGSDLDDGPATVPVNRA</sequence>
<feature type="transmembrane region" description="Helical" evidence="2">
    <location>
        <begin position="6"/>
        <end position="23"/>
    </location>
</feature>
<feature type="transmembrane region" description="Helical" evidence="2">
    <location>
        <begin position="97"/>
        <end position="114"/>
    </location>
</feature>
<reference evidence="3 4" key="1">
    <citation type="submission" date="2010-05" db="EMBL/GenBank/DDBJ databases">
        <title>The Genome Sequence of Thecamonas trahens ATCC 50062.</title>
        <authorList>
            <consortium name="The Broad Institute Genome Sequencing Platform"/>
            <person name="Russ C."/>
            <person name="Cuomo C."/>
            <person name="Shea T."/>
            <person name="Young S.K."/>
            <person name="Zeng Q."/>
            <person name="Koehrsen M."/>
            <person name="Haas B."/>
            <person name="Borodovsky M."/>
            <person name="Guigo R."/>
            <person name="Alvarado L."/>
            <person name="Berlin A."/>
            <person name="Bochicchio J."/>
            <person name="Borenstein D."/>
            <person name="Chapman S."/>
            <person name="Chen Z."/>
            <person name="Freedman E."/>
            <person name="Gellesch M."/>
            <person name="Goldberg J."/>
            <person name="Griggs A."/>
            <person name="Gujja S."/>
            <person name="Heilman E."/>
            <person name="Heiman D."/>
            <person name="Hepburn T."/>
            <person name="Howarth C."/>
            <person name="Jen D."/>
            <person name="Larson L."/>
            <person name="Mehta T."/>
            <person name="Park D."/>
            <person name="Pearson M."/>
            <person name="Roberts A."/>
            <person name="Saif S."/>
            <person name="Shenoy N."/>
            <person name="Sisk P."/>
            <person name="Stolte C."/>
            <person name="Sykes S."/>
            <person name="Thomson T."/>
            <person name="Walk T."/>
            <person name="White J."/>
            <person name="Yandava C."/>
            <person name="Burger G."/>
            <person name="Gray M.W."/>
            <person name="Holland P.W.H."/>
            <person name="King N."/>
            <person name="Lang F.B.F."/>
            <person name="Roger A.J."/>
            <person name="Ruiz-Trillo I."/>
            <person name="Lander E."/>
            <person name="Nusbaum C."/>
        </authorList>
    </citation>
    <scope>NUCLEOTIDE SEQUENCE [LARGE SCALE GENOMIC DNA]</scope>
    <source>
        <strain evidence="3 4">ATCC 50062</strain>
    </source>
</reference>
<organism evidence="3 4">
    <name type="scientific">Thecamonas trahens ATCC 50062</name>
    <dbReference type="NCBI Taxonomy" id="461836"/>
    <lineage>
        <taxon>Eukaryota</taxon>
        <taxon>Apusozoa</taxon>
        <taxon>Apusomonadida</taxon>
        <taxon>Apusomonadidae</taxon>
        <taxon>Thecamonas</taxon>
    </lineage>
</organism>
<dbReference type="Proteomes" id="UP000054408">
    <property type="component" value="Unassembled WGS sequence"/>
</dbReference>
<keyword evidence="2" id="KW-1133">Transmembrane helix</keyword>
<evidence type="ECO:0000256" key="2">
    <source>
        <dbReference type="SAM" id="Phobius"/>
    </source>
</evidence>
<dbReference type="AlphaFoldDB" id="A0A0L0D3L9"/>
<feature type="transmembrane region" description="Helical" evidence="2">
    <location>
        <begin position="166"/>
        <end position="191"/>
    </location>
</feature>
<feature type="transmembrane region" description="Helical" evidence="2">
    <location>
        <begin position="197"/>
        <end position="216"/>
    </location>
</feature>